<organism evidence="2 3">
    <name type="scientific">Daphnia sinensis</name>
    <dbReference type="NCBI Taxonomy" id="1820382"/>
    <lineage>
        <taxon>Eukaryota</taxon>
        <taxon>Metazoa</taxon>
        <taxon>Ecdysozoa</taxon>
        <taxon>Arthropoda</taxon>
        <taxon>Crustacea</taxon>
        <taxon>Branchiopoda</taxon>
        <taxon>Diplostraca</taxon>
        <taxon>Cladocera</taxon>
        <taxon>Anomopoda</taxon>
        <taxon>Daphniidae</taxon>
        <taxon>Daphnia</taxon>
        <taxon>Daphnia similis group</taxon>
    </lineage>
</organism>
<comment type="caution">
    <text evidence="2">The sequence shown here is derived from an EMBL/GenBank/DDBJ whole genome shotgun (WGS) entry which is preliminary data.</text>
</comment>
<reference evidence="2 3" key="1">
    <citation type="submission" date="2022-05" db="EMBL/GenBank/DDBJ databases">
        <title>A multi-omics perspective on studying reproductive biology in Daphnia sinensis.</title>
        <authorList>
            <person name="Jia J."/>
        </authorList>
    </citation>
    <scope>NUCLEOTIDE SEQUENCE [LARGE SCALE GENOMIC DNA]</scope>
    <source>
        <strain evidence="2 3">WSL</strain>
    </source>
</reference>
<sequence length="139" mass="15185">MSVIQQVVCLCYLLSCFSSVMCRPQLRPFEYRSRTAEVKTEVGANSQPFAALESRTLNDDGSLSVEEAAISILLKLKIFPFRKPSNESAVDGRNGDLSRDNGVWGAGIDFGLPNGSGFGYGEDASFNTFSFSSVSYIFK</sequence>
<keyword evidence="1" id="KW-0732">Signal</keyword>
<feature type="signal peptide" evidence="1">
    <location>
        <begin position="1"/>
        <end position="22"/>
    </location>
</feature>
<evidence type="ECO:0000313" key="3">
    <source>
        <dbReference type="Proteomes" id="UP000820818"/>
    </source>
</evidence>
<evidence type="ECO:0000256" key="1">
    <source>
        <dbReference type="SAM" id="SignalP"/>
    </source>
</evidence>
<protein>
    <submittedName>
        <fullName evidence="2">Uncharacterized protein</fullName>
    </submittedName>
</protein>
<dbReference type="Proteomes" id="UP000820818">
    <property type="component" value="Linkage Group LG10"/>
</dbReference>
<proteinExistence type="predicted"/>
<name>A0AAD5KGB5_9CRUS</name>
<keyword evidence="3" id="KW-1185">Reference proteome</keyword>
<dbReference type="EMBL" id="WJBH02000010">
    <property type="protein sequence ID" value="KAI9551562.1"/>
    <property type="molecule type" value="Genomic_DNA"/>
</dbReference>
<feature type="chain" id="PRO_5042073494" evidence="1">
    <location>
        <begin position="23"/>
        <end position="139"/>
    </location>
</feature>
<evidence type="ECO:0000313" key="2">
    <source>
        <dbReference type="EMBL" id="KAI9551562.1"/>
    </source>
</evidence>
<dbReference type="AlphaFoldDB" id="A0AAD5KGB5"/>
<accession>A0AAD5KGB5</accession>
<gene>
    <name evidence="2" type="ORF">GHT06_021895</name>
</gene>